<feature type="transmembrane region" description="Helical" evidence="7">
    <location>
        <begin position="90"/>
        <end position="115"/>
    </location>
</feature>
<comment type="similarity">
    <text evidence="7">Belongs to the binding-protein-dependent transport system permease family.</text>
</comment>
<evidence type="ECO:0000256" key="7">
    <source>
        <dbReference type="RuleBase" id="RU363032"/>
    </source>
</evidence>
<keyword evidence="3" id="KW-1003">Cell membrane</keyword>
<feature type="domain" description="ABC transmembrane type-1" evidence="8">
    <location>
        <begin position="90"/>
        <end position="278"/>
    </location>
</feature>
<keyword evidence="10" id="KW-1185">Reference proteome</keyword>
<gene>
    <name evidence="9" type="ORF">ACFFGN_00425</name>
</gene>
<dbReference type="RefSeq" id="WP_380043186.1">
    <property type="nucleotide sequence ID" value="NZ_JBHLTC010000001.1"/>
</dbReference>
<evidence type="ECO:0000256" key="4">
    <source>
        <dbReference type="ARBA" id="ARBA00022692"/>
    </source>
</evidence>
<feature type="transmembrane region" description="Helical" evidence="7">
    <location>
        <begin position="28"/>
        <end position="49"/>
    </location>
</feature>
<dbReference type="InterPro" id="IPR000515">
    <property type="entry name" value="MetI-like"/>
</dbReference>
<dbReference type="Gene3D" id="1.10.3720.10">
    <property type="entry name" value="MetI-like"/>
    <property type="match status" value="1"/>
</dbReference>
<name>A0ABV6QFZ6_9ACTN</name>
<comment type="subcellular location">
    <subcellularLocation>
        <location evidence="1 7">Cell membrane</location>
        <topology evidence="1 7">Multi-pass membrane protein</topology>
    </subcellularLocation>
</comment>
<comment type="caution">
    <text evidence="9">The sequence shown here is derived from an EMBL/GenBank/DDBJ whole genome shotgun (WGS) entry which is preliminary data.</text>
</comment>
<sequence>MATLTDPAVAVGAVGRRRRKLPRLTPKLAVGLGLCGSIALFGIIGPFLVGDPQRVDNVGLQPPGNGYLLGTTQTGQDVFAQLAHATRGSLVIGLVVGLLAVGLAAFFGIVGAYIGGWVDEGFSLFSNVMLVLPGLPLMIVISSYVENKGIWLVAGVLALTSWAGGARVLRAVTLSLRSRDYVAASRVAGEKTWRILLVEILPNLVPLLASMFVFAVIGAILGEAGLAFIGLGASGSWTWGTMLFWAGNGLALRLGALWWFVPPGLLITVFGAGLAMINFSIDEIINPKLRDQTRRARRRWSASKQQIAAAEEGVR</sequence>
<keyword evidence="5 7" id="KW-1133">Transmembrane helix</keyword>
<dbReference type="EMBL" id="JBHLTC010000001">
    <property type="protein sequence ID" value="MFC0622507.1"/>
    <property type="molecule type" value="Genomic_DNA"/>
</dbReference>
<dbReference type="InterPro" id="IPR035906">
    <property type="entry name" value="MetI-like_sf"/>
</dbReference>
<organism evidence="9 10">
    <name type="scientific">Kribbella deserti</name>
    <dbReference type="NCBI Taxonomy" id="1926257"/>
    <lineage>
        <taxon>Bacteria</taxon>
        <taxon>Bacillati</taxon>
        <taxon>Actinomycetota</taxon>
        <taxon>Actinomycetes</taxon>
        <taxon>Propionibacteriales</taxon>
        <taxon>Kribbellaceae</taxon>
        <taxon>Kribbella</taxon>
    </lineage>
</organism>
<feature type="transmembrane region" description="Helical" evidence="7">
    <location>
        <begin position="150"/>
        <end position="169"/>
    </location>
</feature>
<reference evidence="9 10" key="1">
    <citation type="submission" date="2024-09" db="EMBL/GenBank/DDBJ databases">
        <authorList>
            <person name="Sun Q."/>
            <person name="Mori K."/>
        </authorList>
    </citation>
    <scope>NUCLEOTIDE SEQUENCE [LARGE SCALE GENOMIC DNA]</scope>
    <source>
        <strain evidence="9 10">CGMCC 1.15906</strain>
    </source>
</reference>
<evidence type="ECO:0000313" key="10">
    <source>
        <dbReference type="Proteomes" id="UP001589890"/>
    </source>
</evidence>
<evidence type="ECO:0000256" key="3">
    <source>
        <dbReference type="ARBA" id="ARBA00022475"/>
    </source>
</evidence>
<dbReference type="CDD" id="cd06261">
    <property type="entry name" value="TM_PBP2"/>
    <property type="match status" value="1"/>
</dbReference>
<keyword evidence="2 7" id="KW-0813">Transport</keyword>
<dbReference type="Proteomes" id="UP001589890">
    <property type="component" value="Unassembled WGS sequence"/>
</dbReference>
<dbReference type="PANTHER" id="PTHR43386:SF1">
    <property type="entry name" value="D,D-DIPEPTIDE TRANSPORT SYSTEM PERMEASE PROTEIN DDPC-RELATED"/>
    <property type="match status" value="1"/>
</dbReference>
<dbReference type="PANTHER" id="PTHR43386">
    <property type="entry name" value="OLIGOPEPTIDE TRANSPORT SYSTEM PERMEASE PROTEIN APPC"/>
    <property type="match status" value="1"/>
</dbReference>
<dbReference type="SUPFAM" id="SSF161098">
    <property type="entry name" value="MetI-like"/>
    <property type="match status" value="1"/>
</dbReference>
<dbReference type="InterPro" id="IPR050366">
    <property type="entry name" value="BP-dependent_transpt_permease"/>
</dbReference>
<keyword evidence="6 7" id="KW-0472">Membrane</keyword>
<protein>
    <submittedName>
        <fullName evidence="9">ABC transporter permease</fullName>
    </submittedName>
</protein>
<dbReference type="PROSITE" id="PS50928">
    <property type="entry name" value="ABC_TM1"/>
    <property type="match status" value="1"/>
</dbReference>
<keyword evidence="4 7" id="KW-0812">Transmembrane</keyword>
<evidence type="ECO:0000256" key="1">
    <source>
        <dbReference type="ARBA" id="ARBA00004651"/>
    </source>
</evidence>
<dbReference type="Pfam" id="PF00528">
    <property type="entry name" value="BPD_transp_1"/>
    <property type="match status" value="1"/>
</dbReference>
<proteinExistence type="inferred from homology"/>
<feature type="transmembrane region" description="Helical" evidence="7">
    <location>
        <begin position="122"/>
        <end position="144"/>
    </location>
</feature>
<feature type="transmembrane region" description="Helical" evidence="7">
    <location>
        <begin position="226"/>
        <end position="245"/>
    </location>
</feature>
<evidence type="ECO:0000256" key="5">
    <source>
        <dbReference type="ARBA" id="ARBA00022989"/>
    </source>
</evidence>
<evidence type="ECO:0000259" key="8">
    <source>
        <dbReference type="PROSITE" id="PS50928"/>
    </source>
</evidence>
<feature type="transmembrane region" description="Helical" evidence="7">
    <location>
        <begin position="257"/>
        <end position="281"/>
    </location>
</feature>
<evidence type="ECO:0000313" key="9">
    <source>
        <dbReference type="EMBL" id="MFC0622507.1"/>
    </source>
</evidence>
<evidence type="ECO:0000256" key="6">
    <source>
        <dbReference type="ARBA" id="ARBA00023136"/>
    </source>
</evidence>
<accession>A0ABV6QFZ6</accession>
<evidence type="ECO:0000256" key="2">
    <source>
        <dbReference type="ARBA" id="ARBA00022448"/>
    </source>
</evidence>
<feature type="transmembrane region" description="Helical" evidence="7">
    <location>
        <begin position="195"/>
        <end position="220"/>
    </location>
</feature>